<sequence length="432" mass="48683">MTPQSHFVVVAAIAPGREAGLRKLLAEMNQAPGVADAANAVLPFGAFANLHFARFAILGDATMADLEVFGLPRPKLPTYLLFMGDCDGTAEAQLTELVQRAGEGLRRIFSHCRGFDLRDDLLEWLVEHDRPVAAPYIHRLGRTVRQIREESALQRALSARVPRGMRDAAVDPQALRRDLLNFVRARQAEGRLPLTPPAPTPLGWWIGNALHAIGLPLAALLLSPLLMVAMPFVLVLLRRHERTEPEYCPRPRAAAVGEMQELEDHDLSNSFTALGAVKPGWFRRALVQVLLLAIAWACRHVFGRGHLGRVRTIHSAHWVFLDNKLRVLFASNYDGSHEACMDDFINKVAWGLNLLFSNGFGWPRTAWLIKEGARREQLFKYYQRGHQLPTQVWYKAYPGLTLRDLERNRRIREGFERVGMSDAEALAWLRLL</sequence>
<keyword evidence="1" id="KW-1133">Transmembrane helix</keyword>
<dbReference type="EMBL" id="JAVDRF010000007">
    <property type="protein sequence ID" value="MDR6537823.1"/>
    <property type="molecule type" value="Genomic_DNA"/>
</dbReference>
<gene>
    <name evidence="2" type="ORF">J2739_003604</name>
</gene>
<evidence type="ECO:0000313" key="2">
    <source>
        <dbReference type="EMBL" id="MDR6537823.1"/>
    </source>
</evidence>
<protein>
    <recommendedName>
        <fullName evidence="4">Peroxidase</fullName>
    </recommendedName>
</protein>
<accession>A0ABU1NHH9</accession>
<dbReference type="RefSeq" id="WP_309904044.1">
    <property type="nucleotide sequence ID" value="NZ_JAVDRF010000007.1"/>
</dbReference>
<keyword evidence="1" id="KW-0812">Transmembrane</keyword>
<evidence type="ECO:0000313" key="3">
    <source>
        <dbReference type="Proteomes" id="UP001184230"/>
    </source>
</evidence>
<keyword evidence="3" id="KW-1185">Reference proteome</keyword>
<comment type="caution">
    <text evidence="2">The sequence shown here is derived from an EMBL/GenBank/DDBJ whole genome shotgun (WGS) entry which is preliminary data.</text>
</comment>
<reference evidence="2 3" key="1">
    <citation type="submission" date="2023-07" db="EMBL/GenBank/DDBJ databases">
        <title>Sorghum-associated microbial communities from plants grown in Nebraska, USA.</title>
        <authorList>
            <person name="Schachtman D."/>
        </authorList>
    </citation>
    <scope>NUCLEOTIDE SEQUENCE [LARGE SCALE GENOMIC DNA]</scope>
    <source>
        <strain evidence="2 3">DS1781</strain>
    </source>
</reference>
<organism evidence="2 3">
    <name type="scientific">Variovorax soli</name>
    <dbReference type="NCBI Taxonomy" id="376815"/>
    <lineage>
        <taxon>Bacteria</taxon>
        <taxon>Pseudomonadati</taxon>
        <taxon>Pseudomonadota</taxon>
        <taxon>Betaproteobacteria</taxon>
        <taxon>Burkholderiales</taxon>
        <taxon>Comamonadaceae</taxon>
        <taxon>Variovorax</taxon>
    </lineage>
</organism>
<keyword evidence="1" id="KW-0472">Membrane</keyword>
<evidence type="ECO:0008006" key="4">
    <source>
        <dbReference type="Google" id="ProtNLM"/>
    </source>
</evidence>
<evidence type="ECO:0000256" key="1">
    <source>
        <dbReference type="SAM" id="Phobius"/>
    </source>
</evidence>
<dbReference type="Proteomes" id="UP001184230">
    <property type="component" value="Unassembled WGS sequence"/>
</dbReference>
<feature type="transmembrane region" description="Helical" evidence="1">
    <location>
        <begin position="217"/>
        <end position="237"/>
    </location>
</feature>
<name>A0ABU1NHH9_9BURK</name>
<proteinExistence type="predicted"/>